<feature type="transmembrane region" description="Helical" evidence="2">
    <location>
        <begin position="89"/>
        <end position="110"/>
    </location>
</feature>
<accession>A0A0R1LW83</accession>
<gene>
    <name evidence="4" type="ORF">FD04_GL002456</name>
</gene>
<keyword evidence="5" id="KW-1185">Reference proteome</keyword>
<keyword evidence="2" id="KW-0812">Transmembrane</keyword>
<dbReference type="RefSeq" id="WP_054702340.1">
    <property type="nucleotide sequence ID" value="NZ_AZEE01000004.1"/>
</dbReference>
<dbReference type="InterPro" id="IPR010982">
    <property type="entry name" value="Lambda_DNA-bd_dom_sf"/>
</dbReference>
<feature type="domain" description="HTH cro/C1-type" evidence="3">
    <location>
        <begin position="9"/>
        <end position="63"/>
    </location>
</feature>
<dbReference type="AlphaFoldDB" id="A0A0R1LW83"/>
<dbReference type="OrthoDB" id="9805856at2"/>
<dbReference type="PATRIC" id="fig|1423776.4.peg.2492"/>
<organism evidence="4 5">
    <name type="scientific">Secundilactobacillus odoratitofui DSM 19909 = JCM 15043</name>
    <dbReference type="NCBI Taxonomy" id="1423776"/>
    <lineage>
        <taxon>Bacteria</taxon>
        <taxon>Bacillati</taxon>
        <taxon>Bacillota</taxon>
        <taxon>Bacilli</taxon>
        <taxon>Lactobacillales</taxon>
        <taxon>Lactobacillaceae</taxon>
        <taxon>Secundilactobacillus</taxon>
    </lineage>
</organism>
<dbReference type="SMART" id="SM00530">
    <property type="entry name" value="HTH_XRE"/>
    <property type="match status" value="1"/>
</dbReference>
<dbReference type="SUPFAM" id="SSF47413">
    <property type="entry name" value="lambda repressor-like DNA-binding domains"/>
    <property type="match status" value="1"/>
</dbReference>
<evidence type="ECO:0000313" key="5">
    <source>
        <dbReference type="Proteomes" id="UP000051160"/>
    </source>
</evidence>
<dbReference type="Pfam" id="PF01381">
    <property type="entry name" value="HTH_3"/>
    <property type="match status" value="1"/>
</dbReference>
<dbReference type="PROSITE" id="PS50943">
    <property type="entry name" value="HTH_CROC1"/>
    <property type="match status" value="1"/>
</dbReference>
<dbReference type="STRING" id="1423776.FD04_GL002456"/>
<comment type="caution">
    <text evidence="4">The sequence shown here is derived from an EMBL/GenBank/DDBJ whole genome shotgun (WGS) entry which is preliminary data.</text>
</comment>
<evidence type="ECO:0000259" key="3">
    <source>
        <dbReference type="PROSITE" id="PS50943"/>
    </source>
</evidence>
<proteinExistence type="predicted"/>
<name>A0A0R1LW83_9LACO</name>
<dbReference type="CDD" id="cd00093">
    <property type="entry name" value="HTH_XRE"/>
    <property type="match status" value="1"/>
</dbReference>
<keyword evidence="2" id="KW-0472">Membrane</keyword>
<dbReference type="EMBL" id="AZEE01000004">
    <property type="protein sequence ID" value="KRK99680.1"/>
    <property type="molecule type" value="Genomic_DNA"/>
</dbReference>
<dbReference type="InterPro" id="IPR001387">
    <property type="entry name" value="Cro/C1-type_HTH"/>
</dbReference>
<evidence type="ECO:0000256" key="2">
    <source>
        <dbReference type="SAM" id="Phobius"/>
    </source>
</evidence>
<keyword evidence="2" id="KW-1133">Transmembrane helix</keyword>
<dbReference type="Gene3D" id="1.10.260.40">
    <property type="entry name" value="lambda repressor-like DNA-binding domains"/>
    <property type="match status" value="1"/>
</dbReference>
<dbReference type="PANTHER" id="PTHR46558:SF4">
    <property type="entry name" value="DNA-BIDING PHAGE PROTEIN"/>
    <property type="match status" value="1"/>
</dbReference>
<dbReference type="Proteomes" id="UP000051160">
    <property type="component" value="Unassembled WGS sequence"/>
</dbReference>
<sequence>MTLGFGNKIQQQRQTLHLTQQALASKLHVTRQTVSRWENESTYPNLDLLIALSDELHLSLDDLLRADDEPAIVTNLSREVRRTRKYRRWLWLIGIVIVLGIGYLGLLSWGRYTQNVLIDRTNPFLPTVRGFAVLPEQTPTKRVRLTVTENGKTTKQWRNEPQPVKAYVINDVFQTGEWLDFEVGEIPEKGMNYAYVQHKGSYVSQVRLIHKKDAPKLIQTQLWSYIPYNAKIGDNRRTLSPFN</sequence>
<protein>
    <submittedName>
        <fullName evidence="4">XRE family transcriptional regulator</fullName>
    </submittedName>
</protein>
<reference evidence="4 5" key="1">
    <citation type="journal article" date="2015" name="Genome Announc.">
        <title>Expanding the biotechnology potential of lactobacilli through comparative genomics of 213 strains and associated genera.</title>
        <authorList>
            <person name="Sun Z."/>
            <person name="Harris H.M."/>
            <person name="McCann A."/>
            <person name="Guo C."/>
            <person name="Argimon S."/>
            <person name="Zhang W."/>
            <person name="Yang X."/>
            <person name="Jeffery I.B."/>
            <person name="Cooney J.C."/>
            <person name="Kagawa T.F."/>
            <person name="Liu W."/>
            <person name="Song Y."/>
            <person name="Salvetti E."/>
            <person name="Wrobel A."/>
            <person name="Rasinkangas P."/>
            <person name="Parkhill J."/>
            <person name="Rea M.C."/>
            <person name="O'Sullivan O."/>
            <person name="Ritari J."/>
            <person name="Douillard F.P."/>
            <person name="Paul Ross R."/>
            <person name="Yang R."/>
            <person name="Briner A.E."/>
            <person name="Felis G.E."/>
            <person name="de Vos W.M."/>
            <person name="Barrangou R."/>
            <person name="Klaenhammer T.R."/>
            <person name="Caufield P.W."/>
            <person name="Cui Y."/>
            <person name="Zhang H."/>
            <person name="O'Toole P.W."/>
        </authorList>
    </citation>
    <scope>NUCLEOTIDE SEQUENCE [LARGE SCALE GENOMIC DNA]</scope>
    <source>
        <strain evidence="4 5">DSM 19909</strain>
    </source>
</reference>
<evidence type="ECO:0000313" key="4">
    <source>
        <dbReference type="EMBL" id="KRK99680.1"/>
    </source>
</evidence>
<evidence type="ECO:0000256" key="1">
    <source>
        <dbReference type="ARBA" id="ARBA00023125"/>
    </source>
</evidence>
<keyword evidence="1" id="KW-0238">DNA-binding</keyword>
<dbReference type="PANTHER" id="PTHR46558">
    <property type="entry name" value="TRACRIPTIONAL REGULATORY PROTEIN-RELATED-RELATED"/>
    <property type="match status" value="1"/>
</dbReference>
<dbReference type="GO" id="GO:0003677">
    <property type="term" value="F:DNA binding"/>
    <property type="evidence" value="ECO:0007669"/>
    <property type="project" value="UniProtKB-KW"/>
</dbReference>